<evidence type="ECO:0000256" key="5">
    <source>
        <dbReference type="SAM" id="MobiDB-lite"/>
    </source>
</evidence>
<dbReference type="GO" id="GO:0005524">
    <property type="term" value="F:ATP binding"/>
    <property type="evidence" value="ECO:0007669"/>
    <property type="project" value="UniProtKB-UniRule"/>
</dbReference>
<dbReference type="CDD" id="cd01127">
    <property type="entry name" value="TrwB_TraG_TraD_VirD4"/>
    <property type="match status" value="1"/>
</dbReference>
<dbReference type="SMART" id="SM00382">
    <property type="entry name" value="AAA"/>
    <property type="match status" value="3"/>
</dbReference>
<dbReference type="PANTHER" id="PTHR22683:SF1">
    <property type="entry name" value="TYPE VII SECRETION SYSTEM PROTEIN ESSC"/>
    <property type="match status" value="1"/>
</dbReference>
<keyword evidence="1 3" id="KW-0547">Nucleotide-binding</keyword>
<name>A0A2M9B6M0_9ACTN</name>
<sequence length="1491" mass="158380">MRVEVTLAHPRTGAWRDVVVDADDHASTREVVATLLERSSGVAAHSGLDQPGVISLDAHRDHRARAAAGPALPAVYLNGTPLDLDAAFADSGVKHGALLTVDDPTASILDEPHGLVEVRVVTGAAAGSVHRLGIGAASIGSDAGCTIRVDDARVPPLAATVDVSVAGVVTVRPADGAAEVLAETAPRAEHPIALDRQPVDGEADWPIGAQLALGELLLELESVTTPDAAVEDSPEAGWLDYNRPPRLLPPERPTKFRLPSPPSDENRQGLPWLVMLTPVVLAVGLAVAMQRWYLLTMAVFSPMMMLASYMQSRKQGKQTYRQRLADYRERKAATEDDVEQAVVDERLARRAAAPDPALALLIASGPRSRLWERRRTDPDYLSIRLGIGDLESEVTVEDPEQLEHRRTTVRTAYDVPVTVSLAERGVIGVAGSTEVTRRLACWAITQLAVLQSPRDTQVYVLTDGDGAADWDWLRWLPHARPQLGQDATTTIGIDAETCARRVAELSGLLAARQSAAAKRDGRHGDHPDVVLVLDGARRLRSLPGVVALLKQGPAHGIRAICLDTDERLLPEEAAAVVLETATGDVTLRQQRVTVVDAITPDLVSDAWLSRTARALAPIRDISGGDDDSVLPAACRLTEVMGIEPPTPEVIRGRWAVSPRSTEAVVGISLDGPFAIDMRRDGPHGLIAGTTGAGKSELLQSVVASLAVANRPDGMTFVLVDYKGGAAFKDCVDLPHTVGMVTDLDTHLVERALVSLGAELTRREHILAEAGAKDIEDYTDLQAKRPELAAMPRLLIVIDEFASMARELPDFVTGLVNIAQRGRSLGIHLILATQRPSGVVSPEIRANTNLRIALRVTDGSESTDVIDAPDAGQISKSTPGRAYVRLGASSLVPFQSGRVGGRRPGVVSTTSEPWVTGIDTRRLPQPVPLRPKVDAVDDAEVTDLTVLVEAIRGANEALGLPPQHSPWLPALPDAVLLDALLADAPASRGGHLLAPVPYAVEDLPAQQARRHAVVDFATFSHLAVAGGPRSGRSQLLRTFAGSAAQLVSAADLHLYGLDCGNGALLPIADLPHCGAIVQRTQTDRATRLLSRLTAEMARRQELMGAGGYADLGEFRAAVAPDERLPHIVLMIDRWEGFLGGLAETDSGTPMEQVQAMLREGASVGLHLIITGDRQVVNARMSTLIEDKIGLRLPDRGDFSLLGLQPRSMPEEIAEGRGFRSESGIELQIALLAEDRSGQAQAAALRAVAEAARERASDLPRARRPFRVDVLPGRIGFDEAWAMRPPELPAAWGLVGVGGDDLTALGLDLVRTPVALVGGPPRSGRSTVLLAMAESLLQRGAELVLAAPRPSPLRDLAGRDGVRAVLTGTDLAEDELAALVDAGEGPVVLIVDDGELLKDVDAKGYLKDLQRTGADRGRAVVVGGDVDGIGSGFSGWQVDMKGRQGVLLSPQSTTDGELIGVRIPRSALGNAPAGRALANVGDGTLRTIQVPTP</sequence>
<feature type="binding site" evidence="3">
    <location>
        <begin position="1025"/>
        <end position="1032"/>
    </location>
    <ligand>
        <name>ATP</name>
        <dbReference type="ChEBI" id="CHEBI:30616"/>
    </ligand>
</feature>
<feature type="domain" description="FtsK" evidence="6">
    <location>
        <begin position="1008"/>
        <end position="1202"/>
    </location>
</feature>
<evidence type="ECO:0000256" key="2">
    <source>
        <dbReference type="ARBA" id="ARBA00022840"/>
    </source>
</evidence>
<feature type="domain" description="FtsK" evidence="6">
    <location>
        <begin position="670"/>
        <end position="862"/>
    </location>
</feature>
<dbReference type="PROSITE" id="PS50901">
    <property type="entry name" value="FTSK"/>
    <property type="match status" value="2"/>
</dbReference>
<dbReference type="RefSeq" id="WP_100415221.1">
    <property type="nucleotide sequence ID" value="NZ_PGEZ01000002.1"/>
</dbReference>
<organism evidence="7 8">
    <name type="scientific">Mumia flava</name>
    <dbReference type="NCBI Taxonomy" id="1348852"/>
    <lineage>
        <taxon>Bacteria</taxon>
        <taxon>Bacillati</taxon>
        <taxon>Actinomycetota</taxon>
        <taxon>Actinomycetes</taxon>
        <taxon>Propionibacteriales</taxon>
        <taxon>Nocardioidaceae</taxon>
        <taxon>Mumia</taxon>
    </lineage>
</organism>
<accession>A0A2M9B6M0</accession>
<feature type="region of interest" description="Disordered" evidence="5">
    <location>
        <begin position="227"/>
        <end position="264"/>
    </location>
</feature>
<keyword evidence="8" id="KW-1185">Reference proteome</keyword>
<dbReference type="OrthoDB" id="9807790at2"/>
<dbReference type="GO" id="GO:0003677">
    <property type="term" value="F:DNA binding"/>
    <property type="evidence" value="ECO:0007669"/>
    <property type="project" value="InterPro"/>
</dbReference>
<dbReference type="SUPFAM" id="SSF52540">
    <property type="entry name" value="P-loop containing nucleoside triphosphate hydrolases"/>
    <property type="match status" value="2"/>
</dbReference>
<dbReference type="EMBL" id="PGEZ01000002">
    <property type="protein sequence ID" value="PJJ53568.1"/>
    <property type="molecule type" value="Genomic_DNA"/>
</dbReference>
<dbReference type="PANTHER" id="PTHR22683">
    <property type="entry name" value="SPORULATION PROTEIN RELATED"/>
    <property type="match status" value="1"/>
</dbReference>
<gene>
    <name evidence="7" type="ORF">CLV56_3058</name>
</gene>
<feature type="binding site" evidence="3">
    <location>
        <begin position="688"/>
        <end position="695"/>
    </location>
    <ligand>
        <name>ATP</name>
        <dbReference type="ChEBI" id="CHEBI:30616"/>
    </ligand>
</feature>
<comment type="caution">
    <text evidence="7">The sequence shown here is derived from an EMBL/GenBank/DDBJ whole genome shotgun (WGS) entry which is preliminary data.</text>
</comment>
<proteinExistence type="predicted"/>
<keyword evidence="2 3" id="KW-0067">ATP-binding</keyword>
<evidence type="ECO:0000256" key="3">
    <source>
        <dbReference type="PROSITE-ProRule" id="PRU00289"/>
    </source>
</evidence>
<evidence type="ECO:0000313" key="7">
    <source>
        <dbReference type="EMBL" id="PJJ53568.1"/>
    </source>
</evidence>
<evidence type="ECO:0000259" key="6">
    <source>
        <dbReference type="PROSITE" id="PS50901"/>
    </source>
</evidence>
<feature type="coiled-coil region" evidence="4">
    <location>
        <begin position="317"/>
        <end position="344"/>
    </location>
</feature>
<reference evidence="7 8" key="1">
    <citation type="submission" date="2017-11" db="EMBL/GenBank/DDBJ databases">
        <title>Genomic Encyclopedia of Archaeal and Bacterial Type Strains, Phase II (KMG-II): From Individual Species to Whole Genera.</title>
        <authorList>
            <person name="Goeker M."/>
        </authorList>
    </citation>
    <scope>NUCLEOTIDE SEQUENCE [LARGE SCALE GENOMIC DNA]</scope>
    <source>
        <strain evidence="7 8">DSM 27763</strain>
    </source>
</reference>
<dbReference type="InterPro" id="IPR027417">
    <property type="entry name" value="P-loop_NTPase"/>
</dbReference>
<evidence type="ECO:0000313" key="8">
    <source>
        <dbReference type="Proteomes" id="UP000230842"/>
    </source>
</evidence>
<dbReference type="InterPro" id="IPR002543">
    <property type="entry name" value="FtsK_dom"/>
</dbReference>
<evidence type="ECO:0000256" key="1">
    <source>
        <dbReference type="ARBA" id="ARBA00022741"/>
    </source>
</evidence>
<evidence type="ECO:0000256" key="4">
    <source>
        <dbReference type="SAM" id="Coils"/>
    </source>
</evidence>
<dbReference type="Pfam" id="PF01580">
    <property type="entry name" value="FtsK_SpoIIIE"/>
    <property type="match status" value="2"/>
</dbReference>
<protein>
    <submittedName>
        <fullName evidence="7">S-DNA-T family DNA segregation ATPase FtsK/SpoIIIE</fullName>
    </submittedName>
</protein>
<dbReference type="Gene3D" id="3.40.50.300">
    <property type="entry name" value="P-loop containing nucleotide triphosphate hydrolases"/>
    <property type="match status" value="4"/>
</dbReference>
<keyword evidence="4" id="KW-0175">Coiled coil</keyword>
<dbReference type="InterPro" id="IPR003593">
    <property type="entry name" value="AAA+_ATPase"/>
</dbReference>
<dbReference type="InterPro" id="IPR050206">
    <property type="entry name" value="FtsK/SpoIIIE/SftA"/>
</dbReference>
<dbReference type="Proteomes" id="UP000230842">
    <property type="component" value="Unassembled WGS sequence"/>
</dbReference>